<comment type="similarity">
    <text evidence="1">Belongs to the UPF0502 family.</text>
</comment>
<dbReference type="InterPro" id="IPR014878">
    <property type="entry name" value="THAP4-like_heme-bd"/>
</dbReference>
<dbReference type="InterPro" id="IPR007432">
    <property type="entry name" value="DUF480"/>
</dbReference>
<proteinExistence type="inferred from homology"/>
<evidence type="ECO:0000259" key="2">
    <source>
        <dbReference type="Pfam" id="PF08768"/>
    </source>
</evidence>
<dbReference type="Gene3D" id="2.40.128.20">
    <property type="match status" value="1"/>
</dbReference>
<accession>A0A936TD94</accession>
<dbReference type="Pfam" id="PF04337">
    <property type="entry name" value="DUF480"/>
    <property type="match status" value="1"/>
</dbReference>
<dbReference type="PANTHER" id="PTHR38768">
    <property type="entry name" value="UPF0502 PROTEIN YCEH"/>
    <property type="match status" value="1"/>
</dbReference>
<dbReference type="HAMAP" id="MF_01584">
    <property type="entry name" value="UPF0502"/>
    <property type="match status" value="1"/>
</dbReference>
<dbReference type="InterPro" id="IPR036388">
    <property type="entry name" value="WH-like_DNA-bd_sf"/>
</dbReference>
<protein>
    <submittedName>
        <fullName evidence="3">DUF480 domain-containing protein</fullName>
    </submittedName>
</protein>
<comment type="caution">
    <text evidence="3">The sequence shown here is derived from an EMBL/GenBank/DDBJ whole genome shotgun (WGS) entry which is preliminary data.</text>
</comment>
<dbReference type="EMBL" id="JADJZA010000006">
    <property type="protein sequence ID" value="MBK9297103.1"/>
    <property type="molecule type" value="Genomic_DNA"/>
</dbReference>
<evidence type="ECO:0000313" key="3">
    <source>
        <dbReference type="EMBL" id="MBK9297103.1"/>
    </source>
</evidence>
<dbReference type="SUPFAM" id="SSF46785">
    <property type="entry name" value="Winged helix' DNA-binding domain"/>
    <property type="match status" value="2"/>
</dbReference>
<dbReference type="CDD" id="cd07828">
    <property type="entry name" value="lipocalin_heme-bd-THAP4-like"/>
    <property type="match status" value="1"/>
</dbReference>
<dbReference type="Proteomes" id="UP000727993">
    <property type="component" value="Unassembled WGS sequence"/>
</dbReference>
<dbReference type="PANTHER" id="PTHR38768:SF1">
    <property type="entry name" value="UPF0502 PROTEIN YCEH"/>
    <property type="match status" value="1"/>
</dbReference>
<organism evidence="3 4">
    <name type="scientific">Candidatus Neomicrothrix subdominans</name>
    <dbReference type="NCBI Taxonomy" id="2954438"/>
    <lineage>
        <taxon>Bacteria</taxon>
        <taxon>Bacillati</taxon>
        <taxon>Actinomycetota</taxon>
        <taxon>Acidimicrobiia</taxon>
        <taxon>Acidimicrobiales</taxon>
        <taxon>Microthrixaceae</taxon>
        <taxon>Candidatus Neomicrothrix</taxon>
    </lineage>
</organism>
<dbReference type="InterPro" id="IPR036390">
    <property type="entry name" value="WH_DNA-bd_sf"/>
</dbReference>
<feature type="domain" description="THAP4-like heme-binding" evidence="2">
    <location>
        <begin position="207"/>
        <end position="363"/>
    </location>
</feature>
<dbReference type="AlphaFoldDB" id="A0A936TD94"/>
<dbReference type="Gene3D" id="1.10.10.10">
    <property type="entry name" value="Winged helix-like DNA-binding domain superfamily/Winged helix DNA-binding domain"/>
    <property type="match status" value="2"/>
</dbReference>
<dbReference type="InterPro" id="IPR012674">
    <property type="entry name" value="Calycin"/>
</dbReference>
<gene>
    <name evidence="3" type="ORF">IPN02_09765</name>
</gene>
<dbReference type="SUPFAM" id="SSF50814">
    <property type="entry name" value="Lipocalins"/>
    <property type="match status" value="1"/>
</dbReference>
<reference evidence="3 4" key="1">
    <citation type="submission" date="2020-10" db="EMBL/GenBank/DDBJ databases">
        <title>Connecting structure to function with the recovery of over 1000 high-quality activated sludge metagenome-assembled genomes encoding full-length rRNA genes using long-read sequencing.</title>
        <authorList>
            <person name="Singleton C.M."/>
            <person name="Petriglieri F."/>
            <person name="Kristensen J.M."/>
            <person name="Kirkegaard R.H."/>
            <person name="Michaelsen T.Y."/>
            <person name="Andersen M.H."/>
            <person name="Karst S.M."/>
            <person name="Dueholm M.S."/>
            <person name="Nielsen P.H."/>
            <person name="Albertsen M."/>
        </authorList>
    </citation>
    <scope>NUCLEOTIDE SEQUENCE [LARGE SCALE GENOMIC DNA]</scope>
    <source>
        <strain evidence="3">Lyne_18-Q3-R50-59_MAXAC.006</strain>
    </source>
</reference>
<evidence type="ECO:0000313" key="4">
    <source>
        <dbReference type="Proteomes" id="UP000727993"/>
    </source>
</evidence>
<sequence length="365" mass="38957">MSDDLMSGEPATGEVAPALGAIELRVLGCLMEKELTVPSTYPLTLNALVTAANQSSGRNPIMALDAGEVAGALDALRDRSLIRRVYPRSGERREKFRQVADEVLELSDGRRAVLTLLMLRGPQTPGELRSRAGRLHSFGELSEVTDALGELAGRTTPLVVELPRQAGRREARWAHLLGSAAPADVVAEQADPPSVDSPPPPAMSPLLDPLRPLIGRWEGSGKGEYPTIDDFGYSETITFAPLADKPVLVYTSATRHADDGRPLHAETGYLRLIGESEVELVIAQAPGLIEAGSGLATHPGGAEDRHAVRLAIDSTIVAGTPTAKEVTATERRYLVTGNRLGYDLAMAAVGLPMTHHLTAELKRVE</sequence>
<dbReference type="Pfam" id="PF08768">
    <property type="entry name" value="THAP4_heme-bd"/>
    <property type="match status" value="1"/>
</dbReference>
<evidence type="ECO:0000256" key="1">
    <source>
        <dbReference type="HAMAP-Rule" id="MF_01584"/>
    </source>
</evidence>
<name>A0A936TD94_9ACTN</name>